<dbReference type="Proteomes" id="UP000053558">
    <property type="component" value="Unassembled WGS sequence"/>
</dbReference>
<keyword evidence="2" id="KW-1185">Reference proteome</keyword>
<dbReference type="RefSeq" id="XP_007767354.1">
    <property type="nucleotide sequence ID" value="XM_007769164.1"/>
</dbReference>
<comment type="caution">
    <text evidence="1">The sequence shown here is derived from an EMBL/GenBank/DDBJ whole genome shotgun (WGS) entry which is preliminary data.</text>
</comment>
<dbReference type="OrthoDB" id="3252106at2759"/>
<dbReference type="AlphaFoldDB" id="A0A5M3MT31"/>
<gene>
    <name evidence="1" type="ORF">CONPUDRAFT_54049</name>
</gene>
<name>A0A5M3MT31_CONPW</name>
<evidence type="ECO:0000313" key="2">
    <source>
        <dbReference type="Proteomes" id="UP000053558"/>
    </source>
</evidence>
<reference evidence="2" key="1">
    <citation type="journal article" date="2012" name="Science">
        <title>The Paleozoic origin of enzymatic lignin decomposition reconstructed from 31 fungal genomes.</title>
        <authorList>
            <person name="Floudas D."/>
            <person name="Binder M."/>
            <person name="Riley R."/>
            <person name="Barry K."/>
            <person name="Blanchette R.A."/>
            <person name="Henrissat B."/>
            <person name="Martinez A.T."/>
            <person name="Otillar R."/>
            <person name="Spatafora J.W."/>
            <person name="Yadav J.S."/>
            <person name="Aerts A."/>
            <person name="Benoit I."/>
            <person name="Boyd A."/>
            <person name="Carlson A."/>
            <person name="Copeland A."/>
            <person name="Coutinho P.M."/>
            <person name="de Vries R.P."/>
            <person name="Ferreira P."/>
            <person name="Findley K."/>
            <person name="Foster B."/>
            <person name="Gaskell J."/>
            <person name="Glotzer D."/>
            <person name="Gorecki P."/>
            <person name="Heitman J."/>
            <person name="Hesse C."/>
            <person name="Hori C."/>
            <person name="Igarashi K."/>
            <person name="Jurgens J.A."/>
            <person name="Kallen N."/>
            <person name="Kersten P."/>
            <person name="Kohler A."/>
            <person name="Kuees U."/>
            <person name="Kumar T.K.A."/>
            <person name="Kuo A."/>
            <person name="LaButti K."/>
            <person name="Larrondo L.F."/>
            <person name="Lindquist E."/>
            <person name="Ling A."/>
            <person name="Lombard V."/>
            <person name="Lucas S."/>
            <person name="Lundell T."/>
            <person name="Martin R."/>
            <person name="McLaughlin D.J."/>
            <person name="Morgenstern I."/>
            <person name="Morin E."/>
            <person name="Murat C."/>
            <person name="Nagy L.G."/>
            <person name="Nolan M."/>
            <person name="Ohm R.A."/>
            <person name="Patyshakuliyeva A."/>
            <person name="Rokas A."/>
            <person name="Ruiz-Duenas F.J."/>
            <person name="Sabat G."/>
            <person name="Salamov A."/>
            <person name="Samejima M."/>
            <person name="Schmutz J."/>
            <person name="Slot J.C."/>
            <person name="St John F."/>
            <person name="Stenlid J."/>
            <person name="Sun H."/>
            <person name="Sun S."/>
            <person name="Syed K."/>
            <person name="Tsang A."/>
            <person name="Wiebenga A."/>
            <person name="Young D."/>
            <person name="Pisabarro A."/>
            <person name="Eastwood D.C."/>
            <person name="Martin F."/>
            <person name="Cullen D."/>
            <person name="Grigoriev I.V."/>
            <person name="Hibbett D.S."/>
        </authorList>
    </citation>
    <scope>NUCLEOTIDE SEQUENCE [LARGE SCALE GENOMIC DNA]</scope>
    <source>
        <strain evidence="2">RWD-64-598 SS2</strain>
    </source>
</reference>
<dbReference type="Pfam" id="PF18759">
    <property type="entry name" value="Plavaka"/>
    <property type="match status" value="1"/>
</dbReference>
<dbReference type="GeneID" id="19207629"/>
<feature type="non-terminal residue" evidence="1">
    <location>
        <position position="1"/>
    </location>
</feature>
<dbReference type="KEGG" id="cput:CONPUDRAFT_54049"/>
<proteinExistence type="predicted"/>
<sequence length="826" mass="93190">RRRGGEEVTLSEQQLRYVHPRHPAEPQDARGNDGCSFLDAAAGGTKPNMWAPFLSQMDWEIARWAKMRGPSSTAFSELLAIPGVSDALDISYKNAPELNAIIDNSIPAPRPAFTHSNIVAGDESFDMFSRDILECIRALYGDPEHAQYLSFQPEQHYATADKAESERLYHDMQTGKWWWSTQEVLEQQKPGATIIPVILSSDKTQITLFRNKTAYPVYLTIGNLPKSIRRKPSRQGQILLAYLPTSRLEHITNKSAKRRVLANMFHACMSHITEPLRDAGINGIAVTSGDGVTRRGHPILAAYVGDYPEQCLVTAAYSGTCPICDCNHNSLGDYPTPSPPRDPARVISAFDLCGSDAFSAACRDANVKAIQEPFWLRLPFVNIFQSITPDILHQLYQGVFKHLKSWLITACGATEIDARTRRFPPNHNIRVFHKGITSLSRISGAEHKQISRLLLGLIIDAPIPHHHRSSLLRATRSLLDFLYIAQFPLHVLQHYVRAIELFGTTDNFNTESTERLHIDFAKDAYAATNHKDEFFQMTKWLERQEKIVFYSKYLSWRALGEERGSAIAAPGNGLRWHPPDMACVLHQKMTMHPTRPSVTLDDITSASHYDAALFSAALARFIVRFRDSTLTLNQVETLITDVRIPFTSIPVFHRVKFHNDEHYGNETIDSVHVQPPKYSNHGTTISPARFDTVLVRVGDSPDAGIHNLRVAQVKVIFSIPLASIHQLFLPDQPPPKHLAYVEWFTPFASHPEANSGLYRVNRDSRNGEKQVSVVPLDRVERSVHLIPKWGRAVPSEWASHTVLDLCNTFYLNVFKDMHTYFSLHSE</sequence>
<dbReference type="EMBL" id="JH711577">
    <property type="protein sequence ID" value="EIW81904.1"/>
    <property type="molecule type" value="Genomic_DNA"/>
</dbReference>
<protein>
    <submittedName>
        <fullName evidence="1">Uncharacterized protein</fullName>
    </submittedName>
</protein>
<dbReference type="InterPro" id="IPR041078">
    <property type="entry name" value="Plavaka"/>
</dbReference>
<dbReference type="OMA" id="AYVEWRL"/>
<accession>A0A5M3MT31</accession>
<organism evidence="1 2">
    <name type="scientific">Coniophora puteana (strain RWD-64-598)</name>
    <name type="common">Brown rot fungus</name>
    <dbReference type="NCBI Taxonomy" id="741705"/>
    <lineage>
        <taxon>Eukaryota</taxon>
        <taxon>Fungi</taxon>
        <taxon>Dikarya</taxon>
        <taxon>Basidiomycota</taxon>
        <taxon>Agaricomycotina</taxon>
        <taxon>Agaricomycetes</taxon>
        <taxon>Agaricomycetidae</taxon>
        <taxon>Boletales</taxon>
        <taxon>Coniophorineae</taxon>
        <taxon>Coniophoraceae</taxon>
        <taxon>Coniophora</taxon>
    </lineage>
</organism>
<evidence type="ECO:0000313" key="1">
    <source>
        <dbReference type="EMBL" id="EIW81904.1"/>
    </source>
</evidence>